<reference evidence="2" key="1">
    <citation type="submission" date="2020-01" db="EMBL/GenBank/DDBJ databases">
        <title>Draft genome sequence of the Termite Coptotermes fromosanus.</title>
        <authorList>
            <person name="Itakura S."/>
            <person name="Yosikawa Y."/>
            <person name="Umezawa K."/>
        </authorList>
    </citation>
    <scope>NUCLEOTIDE SEQUENCE [LARGE SCALE GENOMIC DNA]</scope>
</reference>
<dbReference type="InParanoid" id="A0A6L2Q194"/>
<gene>
    <name evidence="1" type="ORF">Cfor_10551</name>
</gene>
<accession>A0A6L2Q194</accession>
<comment type="caution">
    <text evidence="1">The sequence shown here is derived from an EMBL/GenBank/DDBJ whole genome shotgun (WGS) entry which is preliminary data.</text>
</comment>
<dbReference type="OrthoDB" id="6631332at2759"/>
<evidence type="ECO:0008006" key="3">
    <source>
        <dbReference type="Google" id="ProtNLM"/>
    </source>
</evidence>
<dbReference type="AlphaFoldDB" id="A0A6L2Q194"/>
<dbReference type="Gene3D" id="3.40.50.1110">
    <property type="entry name" value="SGNH hydrolase"/>
    <property type="match status" value="1"/>
</dbReference>
<dbReference type="InterPro" id="IPR036514">
    <property type="entry name" value="SGNH_hydro_sf"/>
</dbReference>
<evidence type="ECO:0000313" key="1">
    <source>
        <dbReference type="EMBL" id="GFG35717.1"/>
    </source>
</evidence>
<name>A0A6L2Q194_COPFO</name>
<protein>
    <recommendedName>
        <fullName evidence="3">SGNH hydrolase-type esterase domain-containing protein</fullName>
    </recommendedName>
</protein>
<dbReference type="SUPFAM" id="SSF52266">
    <property type="entry name" value="SGNH hydrolase"/>
    <property type="match status" value="1"/>
</dbReference>
<keyword evidence="2" id="KW-1185">Reference proteome</keyword>
<proteinExistence type="predicted"/>
<dbReference type="Proteomes" id="UP000502823">
    <property type="component" value="Unassembled WGS sequence"/>
</dbReference>
<dbReference type="EMBL" id="BLKM01000571">
    <property type="protein sequence ID" value="GFG35717.1"/>
    <property type="molecule type" value="Genomic_DNA"/>
</dbReference>
<sequence length="300" mass="34441">MADVNMDKFFLAPGFSDLSAVNSETERECCLKLKQELTETLCELSSAQKIIQLLQEDKKSQHQYNNRSTNEDKMNQVMDFEVITNKTNNRNSQGISTSEWKSYVRGKNYQQQLIPVIINCHVRGCAMELSKYLQKDFEVTGTVMPGARLKNIICLATKEISSLNKDDAVIIWGGSNDINKNEVNIGLKYLKYFVTNTLNTNIFVITAPTTYDLAETSCINMEIQVFKKKLHKLMKLRCNMIIINTNLNKDDFTQYGLHLISSGKERMVEMIGKHIHQLMLKKESPIILQWDETQNVSIHE</sequence>
<evidence type="ECO:0000313" key="2">
    <source>
        <dbReference type="Proteomes" id="UP000502823"/>
    </source>
</evidence>
<organism evidence="1 2">
    <name type="scientific">Coptotermes formosanus</name>
    <name type="common">Formosan subterranean termite</name>
    <dbReference type="NCBI Taxonomy" id="36987"/>
    <lineage>
        <taxon>Eukaryota</taxon>
        <taxon>Metazoa</taxon>
        <taxon>Ecdysozoa</taxon>
        <taxon>Arthropoda</taxon>
        <taxon>Hexapoda</taxon>
        <taxon>Insecta</taxon>
        <taxon>Pterygota</taxon>
        <taxon>Neoptera</taxon>
        <taxon>Polyneoptera</taxon>
        <taxon>Dictyoptera</taxon>
        <taxon>Blattodea</taxon>
        <taxon>Blattoidea</taxon>
        <taxon>Termitoidae</taxon>
        <taxon>Rhinotermitidae</taxon>
        <taxon>Coptotermes</taxon>
    </lineage>
</organism>